<feature type="transmembrane region" description="Helical" evidence="11">
    <location>
        <begin position="250"/>
        <end position="270"/>
    </location>
</feature>
<dbReference type="InterPro" id="IPR036640">
    <property type="entry name" value="ABC1_TM_sf"/>
</dbReference>
<protein>
    <recommendedName>
        <fullName evidence="9">ABC-type antigen peptide transporter</fullName>
        <ecNumber evidence="9">7.4.2.14</ecNumber>
    </recommendedName>
</protein>
<evidence type="ECO:0000256" key="11">
    <source>
        <dbReference type="SAM" id="Phobius"/>
    </source>
</evidence>
<evidence type="ECO:0000256" key="7">
    <source>
        <dbReference type="ARBA" id="ARBA00022989"/>
    </source>
</evidence>
<dbReference type="GO" id="GO:0055085">
    <property type="term" value="P:transmembrane transport"/>
    <property type="evidence" value="ECO:0000318"/>
    <property type="project" value="GO_Central"/>
</dbReference>
<dbReference type="Gene3D" id="3.40.50.300">
    <property type="entry name" value="P-loop containing nucleotide triphosphate hydrolases"/>
    <property type="match status" value="1"/>
</dbReference>
<dbReference type="EC" id="7.4.2.14" evidence="9"/>
<dbReference type="PANTHER" id="PTHR43394">
    <property type="entry name" value="ATP-DEPENDENT PERMEASE MDL1, MITOCHONDRIAL"/>
    <property type="match status" value="1"/>
</dbReference>
<dbReference type="HOGENOM" id="CLU_000604_84_3_1"/>
<dbReference type="FunFam" id="3.40.50.300:FF:000218">
    <property type="entry name" value="Multidrug ABC transporter ATP-binding protein"/>
    <property type="match status" value="1"/>
</dbReference>
<dbReference type="InterPro" id="IPR003439">
    <property type="entry name" value="ABC_transporter-like_ATP-bd"/>
</dbReference>
<dbReference type="InterPro" id="IPR017871">
    <property type="entry name" value="ABC_transporter-like_CS"/>
</dbReference>
<keyword evidence="7 11" id="KW-1133">Transmembrane helix</keyword>
<reference evidence="14 15" key="1">
    <citation type="journal article" date="2003" name="PLoS Biol.">
        <title>The genome sequence of Caenorhabditis briggsae: a platform for comparative genomics.</title>
        <authorList>
            <person name="Stein L.D."/>
            <person name="Bao Z."/>
            <person name="Blasiar D."/>
            <person name="Blumenthal T."/>
            <person name="Brent M.R."/>
            <person name="Chen N."/>
            <person name="Chinwalla A."/>
            <person name="Clarke L."/>
            <person name="Clee C."/>
            <person name="Coghlan A."/>
            <person name="Coulson A."/>
            <person name="D'Eustachio P."/>
            <person name="Fitch D.H."/>
            <person name="Fulton L.A."/>
            <person name="Fulton R.E."/>
            <person name="Griffiths-Jones S."/>
            <person name="Harris T.W."/>
            <person name="Hillier L.W."/>
            <person name="Kamath R."/>
            <person name="Kuwabara P.E."/>
            <person name="Mardis E.R."/>
            <person name="Marra M.A."/>
            <person name="Miner T.L."/>
            <person name="Minx P."/>
            <person name="Mullikin J.C."/>
            <person name="Plumb R.W."/>
            <person name="Rogers J."/>
            <person name="Schein J.E."/>
            <person name="Sohrmann M."/>
            <person name="Spieth J."/>
            <person name="Stajich J.E."/>
            <person name="Wei C."/>
            <person name="Willey D."/>
            <person name="Wilson R.K."/>
            <person name="Durbin R."/>
            <person name="Waterston R.H."/>
        </authorList>
    </citation>
    <scope>NUCLEOTIDE SEQUENCE [LARGE SCALE GENOMIC DNA]</scope>
    <source>
        <strain evidence="14 15">AF16</strain>
    </source>
</reference>
<evidence type="ECO:0000256" key="10">
    <source>
        <dbReference type="ARBA" id="ARBA00048240"/>
    </source>
</evidence>
<organism evidence="14 15">
    <name type="scientific">Caenorhabditis briggsae</name>
    <dbReference type="NCBI Taxonomy" id="6238"/>
    <lineage>
        <taxon>Eukaryota</taxon>
        <taxon>Metazoa</taxon>
        <taxon>Ecdysozoa</taxon>
        <taxon>Nematoda</taxon>
        <taxon>Chromadorea</taxon>
        <taxon>Rhabditida</taxon>
        <taxon>Rhabditina</taxon>
        <taxon>Rhabditomorpha</taxon>
        <taxon>Rhabditoidea</taxon>
        <taxon>Rhabditidae</taxon>
        <taxon>Peloderinae</taxon>
        <taxon>Caenorhabditis</taxon>
    </lineage>
</organism>
<comment type="subcellular location">
    <subcellularLocation>
        <location evidence="1">Membrane</location>
        <topology evidence="1">Multi-pass membrane protein</topology>
    </subcellularLocation>
</comment>
<dbReference type="Pfam" id="PF00664">
    <property type="entry name" value="ABC_membrane"/>
    <property type="match status" value="1"/>
</dbReference>
<evidence type="ECO:0000259" key="12">
    <source>
        <dbReference type="PROSITE" id="PS50893"/>
    </source>
</evidence>
<evidence type="ECO:0000256" key="3">
    <source>
        <dbReference type="ARBA" id="ARBA00022448"/>
    </source>
</evidence>
<dbReference type="GO" id="GO:0016887">
    <property type="term" value="F:ATP hydrolysis activity"/>
    <property type="evidence" value="ECO:0007669"/>
    <property type="project" value="InterPro"/>
</dbReference>
<feature type="transmembrane region" description="Helical" evidence="11">
    <location>
        <begin position="57"/>
        <end position="77"/>
    </location>
</feature>
<dbReference type="GO" id="GO:0035194">
    <property type="term" value="P:regulatory ncRNA-mediated post-transcriptional gene silencing"/>
    <property type="evidence" value="ECO:0007669"/>
    <property type="project" value="EnsemblMetazoa"/>
</dbReference>
<dbReference type="GO" id="GO:0005524">
    <property type="term" value="F:ATP binding"/>
    <property type="evidence" value="ECO:0007669"/>
    <property type="project" value="UniProtKB-KW"/>
</dbReference>
<dbReference type="PANTHER" id="PTHR43394:SF19">
    <property type="entry name" value="ABC TRANSPORTER B FAMILY"/>
    <property type="match status" value="1"/>
</dbReference>
<dbReference type="InParanoid" id="A8XH60"/>
<sequence>MRRWINTSLYLYMVFDVVLTNLSFGYFSPGWKFDTEAFLNISTFSLPYRFTKTPYEFQILMFIRQIICVIAVLLIIFDKKDKTKYLFPVVTFNAVFSYSFSLVKFLAFSEYTEQLYYPGVYISVGWTILSGFVQGLVWYFVLASHPFDYHRLLNTTANSDDVPAVETATDATTEATSTSSVENGVFPTNAPRRPLRKVLRQLFSYCGHQWPWFVAGFFFLNIYALARVFIPNYTAQVIADIVNQRGFDALFHSILILCALTATSSFFGGLRGGCFDYATALVTLRIRLDLFTSLISQDIAFFDTSKTGETMSRLTSDCQTISSTVSTNVNVFMRNGVMLVGALVFMFVMSWRLAMVTFIAVPFVGFITKVYSKFYDKISETLQQTIADANQMAEEVISTMRTVRSFACEKREQKRFENLLSSTLTVNRKRALAYMGYTWNNEFCDNAILIAVLSYGGHLVLTGKMGKEELITFLLYQMQLGENLYMLSYVMSGLMEAVGASRKVFDLVDRKPQFELNGRVEPRVNGNITFSNVGFTYPSRPNNPVLKDLTLNIKAGETVALVGPSGGGKSSIVSLIEHFYEPDNGTITLDDVPIKDINHVFYHQKVALVAQEPVLYNGSVRHNILYGCDFATEDDMLNASKMANVHDFVMELEKGYDTNCGEKGVQMSGGQKQRIAIARALVRNPAVLILDEATSALDTESEALVQQALSKCAQERTVIIIAHRLSTIEKANKIAVIVKGHLVQVTKFFVRATHRVVIPEFQMGTHNDLMTDTDGMYYSLVSRQMLNAKVGDE</sequence>
<dbReference type="InterPro" id="IPR011527">
    <property type="entry name" value="ABC1_TM_dom"/>
</dbReference>
<dbReference type="GO" id="GO:0015433">
    <property type="term" value="F:ABC-type peptide antigen transporter activity"/>
    <property type="evidence" value="ECO:0007669"/>
    <property type="project" value="UniProtKB-EC"/>
</dbReference>
<evidence type="ECO:0000256" key="1">
    <source>
        <dbReference type="ARBA" id="ARBA00004141"/>
    </source>
</evidence>
<name>A8XH60_CAEBR</name>
<keyword evidence="6" id="KW-0067">ATP-binding</keyword>
<dbReference type="EMBL" id="HE601401">
    <property type="protein sequence ID" value="CAP31984.2"/>
    <property type="molecule type" value="Genomic_DNA"/>
</dbReference>
<dbReference type="Gene3D" id="1.20.1560.10">
    <property type="entry name" value="ABC transporter type 1, transmembrane domain"/>
    <property type="match status" value="1"/>
</dbReference>
<feature type="transmembrane region" description="Helical" evidence="11">
    <location>
        <begin position="210"/>
        <end position="230"/>
    </location>
</feature>
<dbReference type="InterPro" id="IPR013305">
    <property type="entry name" value="ABC_Tap-like"/>
</dbReference>
<evidence type="ECO:0000256" key="5">
    <source>
        <dbReference type="ARBA" id="ARBA00022741"/>
    </source>
</evidence>
<dbReference type="FunCoup" id="A8XH60">
    <property type="interactions" value="396"/>
</dbReference>
<comment type="catalytic activity">
    <reaction evidence="10">
        <text>a peptide antigen(in) + ATP + H2O = a peptide antigen(out) + ADP + phosphate + H(+)</text>
        <dbReference type="Rhea" id="RHEA:65972"/>
        <dbReference type="Rhea" id="RHEA-COMP:16941"/>
        <dbReference type="ChEBI" id="CHEBI:15377"/>
        <dbReference type="ChEBI" id="CHEBI:15378"/>
        <dbReference type="ChEBI" id="CHEBI:30616"/>
        <dbReference type="ChEBI" id="CHEBI:43474"/>
        <dbReference type="ChEBI" id="CHEBI:166823"/>
        <dbReference type="ChEBI" id="CHEBI:456216"/>
        <dbReference type="EC" id="7.4.2.14"/>
    </reaction>
    <physiologicalReaction direction="left-to-right" evidence="10">
        <dbReference type="Rhea" id="RHEA:65973"/>
    </physiologicalReaction>
</comment>
<keyword evidence="4 11" id="KW-0812">Transmembrane</keyword>
<dbReference type="SMART" id="SM00382">
    <property type="entry name" value="AAA"/>
    <property type="match status" value="1"/>
</dbReference>
<accession>A8XH60</accession>
<dbReference type="Proteomes" id="UP000008549">
    <property type="component" value="Unassembled WGS sequence"/>
</dbReference>
<dbReference type="OMA" id="IEYIFHA"/>
<feature type="transmembrane region" description="Helical" evidence="11">
    <location>
        <begin position="120"/>
        <end position="142"/>
    </location>
</feature>
<feature type="domain" description="ABC transporter" evidence="12">
    <location>
        <begin position="528"/>
        <end position="764"/>
    </location>
</feature>
<proteinExistence type="inferred from homology"/>
<comment type="similarity">
    <text evidence="2">Belongs to the ABC transporter superfamily. ABCB family. MHC peptide exporter (TC 3.A.1.209) subfamily.</text>
</comment>
<evidence type="ECO:0000256" key="2">
    <source>
        <dbReference type="ARBA" id="ARBA00006493"/>
    </source>
</evidence>
<evidence type="ECO:0000256" key="9">
    <source>
        <dbReference type="ARBA" id="ARBA00034522"/>
    </source>
</evidence>
<dbReference type="Pfam" id="PF00005">
    <property type="entry name" value="ABC_tran"/>
    <property type="match status" value="1"/>
</dbReference>
<keyword evidence="3" id="KW-0813">Transport</keyword>
<evidence type="ECO:0000256" key="4">
    <source>
        <dbReference type="ARBA" id="ARBA00022692"/>
    </source>
</evidence>
<feature type="domain" description="ABC transmembrane type-1" evidence="13">
    <location>
        <begin position="214"/>
        <end position="496"/>
    </location>
</feature>
<dbReference type="eggNOG" id="KOG0058">
    <property type="taxonomic scope" value="Eukaryota"/>
</dbReference>
<dbReference type="InterPro" id="IPR003593">
    <property type="entry name" value="AAA+_ATPase"/>
</dbReference>
<dbReference type="CDD" id="cd03249">
    <property type="entry name" value="ABC_MTABC3_MDL1_MDL2"/>
    <property type="match status" value="1"/>
</dbReference>
<dbReference type="SUPFAM" id="SSF90123">
    <property type="entry name" value="ABC transporter transmembrane region"/>
    <property type="match status" value="1"/>
</dbReference>
<dbReference type="FunFam" id="1.20.1560.10:FF:000154">
    <property type="entry name" value="HAlF transporter (PGP related)"/>
    <property type="match status" value="1"/>
</dbReference>
<evidence type="ECO:0000256" key="8">
    <source>
        <dbReference type="ARBA" id="ARBA00023136"/>
    </source>
</evidence>
<keyword evidence="8 11" id="KW-0472">Membrane</keyword>
<dbReference type="PROSITE" id="PS50893">
    <property type="entry name" value="ABC_TRANSPORTER_2"/>
    <property type="match status" value="1"/>
</dbReference>
<evidence type="ECO:0000313" key="14">
    <source>
        <dbReference type="EMBL" id="CAP31984.2"/>
    </source>
</evidence>
<dbReference type="SUPFAM" id="SSF52540">
    <property type="entry name" value="P-loop containing nucleoside triphosphate hydrolases"/>
    <property type="match status" value="1"/>
</dbReference>
<keyword evidence="5" id="KW-0547">Nucleotide-binding</keyword>
<dbReference type="PROSITE" id="PS50929">
    <property type="entry name" value="ABC_TM1F"/>
    <property type="match status" value="1"/>
</dbReference>
<dbReference type="NCBIfam" id="TIGR00958">
    <property type="entry name" value="3a01208"/>
    <property type="match status" value="1"/>
</dbReference>
<evidence type="ECO:0000313" key="16">
    <source>
        <dbReference type="WormBase" id="CBG13145"/>
    </source>
</evidence>
<feature type="transmembrane region" description="Helical" evidence="11">
    <location>
        <begin position="9"/>
        <end position="27"/>
    </location>
</feature>
<dbReference type="PROSITE" id="PS00211">
    <property type="entry name" value="ABC_TRANSPORTER_1"/>
    <property type="match status" value="1"/>
</dbReference>
<evidence type="ECO:0000256" key="6">
    <source>
        <dbReference type="ARBA" id="ARBA00022840"/>
    </source>
</evidence>
<dbReference type="WormBase" id="CBG13145">
    <property type="protein sequence ID" value="CBP45860"/>
    <property type="gene ID" value="WBGene00033954"/>
    <property type="gene designation" value="Cbr-haf-2"/>
</dbReference>
<dbReference type="GO" id="GO:0016020">
    <property type="term" value="C:membrane"/>
    <property type="evidence" value="ECO:0000318"/>
    <property type="project" value="GO_Central"/>
</dbReference>
<feature type="transmembrane region" description="Helical" evidence="11">
    <location>
        <begin position="337"/>
        <end position="367"/>
    </location>
</feature>
<keyword evidence="15" id="KW-1185">Reference proteome</keyword>
<dbReference type="CDD" id="cd18572">
    <property type="entry name" value="ABC_6TM_TAP"/>
    <property type="match status" value="1"/>
</dbReference>
<dbReference type="STRING" id="6238.A8XH60"/>
<dbReference type="AlphaFoldDB" id="A8XH60"/>
<evidence type="ECO:0000313" key="15">
    <source>
        <dbReference type="Proteomes" id="UP000008549"/>
    </source>
</evidence>
<gene>
    <name evidence="16" type="primary">haf-2</name>
    <name evidence="14" type="synonym">Cbr-haf-2</name>
    <name evidence="16" type="ORF">CBG13145</name>
    <name evidence="14" type="ORF">CBG_13145</name>
</gene>
<dbReference type="GO" id="GO:0042626">
    <property type="term" value="F:ATPase-coupled transmembrane transporter activity"/>
    <property type="evidence" value="ECO:0000318"/>
    <property type="project" value="GO_Central"/>
</dbReference>
<dbReference type="InterPro" id="IPR039421">
    <property type="entry name" value="Type_1_exporter"/>
</dbReference>
<reference evidence="14 15" key="2">
    <citation type="journal article" date="2011" name="PLoS Genet.">
        <title>Caenorhabditis briggsae recombinant inbred line genotypes reveal inter-strain incompatibility and the evolution of recombination.</title>
        <authorList>
            <person name="Ross J.A."/>
            <person name="Koboldt D.C."/>
            <person name="Staisch J.E."/>
            <person name="Chamberlin H.M."/>
            <person name="Gupta B.P."/>
            <person name="Miller R.D."/>
            <person name="Baird S.E."/>
            <person name="Haag E.S."/>
        </authorList>
    </citation>
    <scope>NUCLEOTIDE SEQUENCE [LARGE SCALE GENOMIC DNA]</scope>
    <source>
        <strain evidence="14 15">AF16</strain>
    </source>
</reference>
<dbReference type="InterPro" id="IPR027417">
    <property type="entry name" value="P-loop_NTPase"/>
</dbReference>
<dbReference type="PIRSF" id="PIRSF002773">
    <property type="entry name" value="ABC_prm/ATPase_B"/>
    <property type="match status" value="1"/>
</dbReference>
<feature type="transmembrane region" description="Helical" evidence="11">
    <location>
        <begin position="89"/>
        <end position="108"/>
    </location>
</feature>
<evidence type="ECO:0000259" key="13">
    <source>
        <dbReference type="PROSITE" id="PS50929"/>
    </source>
</evidence>